<dbReference type="GO" id="GO:0071555">
    <property type="term" value="P:cell wall organization"/>
    <property type="evidence" value="ECO:0007669"/>
    <property type="project" value="UniProtKB-UniRule"/>
</dbReference>
<evidence type="ECO:0000256" key="4">
    <source>
        <dbReference type="ARBA" id="ARBA00022960"/>
    </source>
</evidence>
<keyword evidence="4 7" id="KW-0133">Cell shape</keyword>
<dbReference type="GO" id="GO:0004180">
    <property type="term" value="F:carboxypeptidase activity"/>
    <property type="evidence" value="ECO:0007669"/>
    <property type="project" value="UniProtKB-ARBA"/>
</dbReference>
<feature type="domain" description="L,D-TPase catalytic" evidence="9">
    <location>
        <begin position="65"/>
        <end position="198"/>
    </location>
</feature>
<evidence type="ECO:0000256" key="2">
    <source>
        <dbReference type="ARBA" id="ARBA00005992"/>
    </source>
</evidence>
<feature type="active site" description="Nucleophile" evidence="7">
    <location>
        <position position="167"/>
    </location>
</feature>
<dbReference type="CDD" id="cd16913">
    <property type="entry name" value="YkuD_like"/>
    <property type="match status" value="1"/>
</dbReference>
<keyword evidence="6 7" id="KW-0961">Cell wall biogenesis/degradation</keyword>
<dbReference type="RefSeq" id="WP_119050599.1">
    <property type="nucleotide sequence ID" value="NZ_CP032157.1"/>
</dbReference>
<comment type="pathway">
    <text evidence="1 7">Cell wall biogenesis; peptidoglycan biosynthesis.</text>
</comment>
<keyword evidence="3" id="KW-0808">Transferase</keyword>
<dbReference type="EMBL" id="CP032157">
    <property type="protein sequence ID" value="AXY74716.1"/>
    <property type="molecule type" value="Genomic_DNA"/>
</dbReference>
<proteinExistence type="inferred from homology"/>
<dbReference type="KEGG" id="pseg:D3H65_12295"/>
<dbReference type="Pfam" id="PF03734">
    <property type="entry name" value="YkuD"/>
    <property type="match status" value="1"/>
</dbReference>
<organism evidence="10 11">
    <name type="scientific">Paraflavitalea soli</name>
    <dbReference type="NCBI Taxonomy" id="2315862"/>
    <lineage>
        <taxon>Bacteria</taxon>
        <taxon>Pseudomonadati</taxon>
        <taxon>Bacteroidota</taxon>
        <taxon>Chitinophagia</taxon>
        <taxon>Chitinophagales</taxon>
        <taxon>Chitinophagaceae</taxon>
        <taxon>Paraflavitalea</taxon>
    </lineage>
</organism>
<name>A0A3B7MP10_9BACT</name>
<dbReference type="GO" id="GO:0008360">
    <property type="term" value="P:regulation of cell shape"/>
    <property type="evidence" value="ECO:0007669"/>
    <property type="project" value="UniProtKB-UniRule"/>
</dbReference>
<dbReference type="GO" id="GO:0016740">
    <property type="term" value="F:transferase activity"/>
    <property type="evidence" value="ECO:0007669"/>
    <property type="project" value="UniProtKB-KW"/>
</dbReference>
<evidence type="ECO:0000313" key="11">
    <source>
        <dbReference type="Proteomes" id="UP000263900"/>
    </source>
</evidence>
<accession>A0A3B7MP10</accession>
<evidence type="ECO:0000256" key="8">
    <source>
        <dbReference type="SAM" id="SignalP"/>
    </source>
</evidence>
<dbReference type="OrthoDB" id="9809748at2"/>
<dbReference type="PANTHER" id="PTHR36699">
    <property type="entry name" value="LD-TRANSPEPTIDASE"/>
    <property type="match status" value="1"/>
</dbReference>
<evidence type="ECO:0000256" key="5">
    <source>
        <dbReference type="ARBA" id="ARBA00022984"/>
    </source>
</evidence>
<keyword evidence="8" id="KW-0732">Signal</keyword>
<gene>
    <name evidence="10" type="ORF">D3H65_12295</name>
</gene>
<comment type="similarity">
    <text evidence="2">Belongs to the YkuD family.</text>
</comment>
<evidence type="ECO:0000256" key="6">
    <source>
        <dbReference type="ARBA" id="ARBA00023316"/>
    </source>
</evidence>
<evidence type="ECO:0000313" key="10">
    <source>
        <dbReference type="EMBL" id="AXY74716.1"/>
    </source>
</evidence>
<evidence type="ECO:0000259" key="9">
    <source>
        <dbReference type="PROSITE" id="PS52029"/>
    </source>
</evidence>
<evidence type="ECO:0000256" key="3">
    <source>
        <dbReference type="ARBA" id="ARBA00022679"/>
    </source>
</evidence>
<dbReference type="Proteomes" id="UP000263900">
    <property type="component" value="Chromosome"/>
</dbReference>
<dbReference type="Gene3D" id="3.30.1150.10">
    <property type="match status" value="1"/>
</dbReference>
<protein>
    <recommendedName>
        <fullName evidence="9">L,D-TPase catalytic domain-containing protein</fullName>
    </recommendedName>
</protein>
<dbReference type="SUPFAM" id="SSF141523">
    <property type="entry name" value="L,D-transpeptidase catalytic domain-like"/>
    <property type="match status" value="1"/>
</dbReference>
<dbReference type="UniPathway" id="UPA00219"/>
<dbReference type="InterPro" id="IPR005490">
    <property type="entry name" value="LD_TPept_cat_dom"/>
</dbReference>
<evidence type="ECO:0000256" key="1">
    <source>
        <dbReference type="ARBA" id="ARBA00004752"/>
    </source>
</evidence>
<dbReference type="AlphaFoldDB" id="A0A3B7MP10"/>
<feature type="active site" description="Proton donor/acceptor" evidence="7">
    <location>
        <position position="159"/>
    </location>
</feature>
<sequence length="405" mass="46249">MKYALIVALVLCTGEYVWSQTSAATFNFVEYQKTFPRTSDAWKRKEDTLMKQFMEKGLAWPFRYMYLRSFKYDSQLEVWVKHEKNEPFKLFKTYKVCALAGTLGPKRMQGDYQVPEGFYYINEFNPKSQYHLSLGLNYPNTSDRILSDSLQPGGEIYIHGSCVTTGCIPITDQQIEELYILAANARNQGQDFIPVHIFPVQFKNQKSSEYLAKHVKDFPEYAPMMEELKHAYLYFESTKQLPVIMTSKKGGYVVEGVIPPPPEKPVKVVRKREPRPVKEFTGEIVSVVNKLPVYPGGNPGFQAFIDKLSHEMAQYLDEDQKKAYVMIEFVVDKHGKPGFAKVLKGGNDELNDKLMDAFDKMPDWIPAVRLEQNVAVKLKQSLYIERLETSSTKTAGTASGTAVSN</sequence>
<feature type="chain" id="PRO_5017632656" description="L,D-TPase catalytic domain-containing protein" evidence="8">
    <location>
        <begin position="20"/>
        <end position="405"/>
    </location>
</feature>
<keyword evidence="5 7" id="KW-0573">Peptidoglycan synthesis</keyword>
<dbReference type="GO" id="GO:0009252">
    <property type="term" value="P:peptidoglycan biosynthetic process"/>
    <property type="evidence" value="ECO:0007669"/>
    <property type="project" value="UniProtKB-UniPathway"/>
</dbReference>
<dbReference type="PROSITE" id="PS52029">
    <property type="entry name" value="LD_TPASE"/>
    <property type="match status" value="1"/>
</dbReference>
<keyword evidence="11" id="KW-1185">Reference proteome</keyword>
<dbReference type="PANTHER" id="PTHR36699:SF1">
    <property type="entry name" value="L,D-TRANSPEPTIDASE YAFK-RELATED"/>
    <property type="match status" value="1"/>
</dbReference>
<feature type="signal peptide" evidence="8">
    <location>
        <begin position="1"/>
        <end position="19"/>
    </location>
</feature>
<reference evidence="10 11" key="1">
    <citation type="submission" date="2018-09" db="EMBL/GenBank/DDBJ databases">
        <title>Genome sequencing of strain 6GH32-13.</title>
        <authorList>
            <person name="Weon H.-Y."/>
            <person name="Heo J."/>
            <person name="Kwon S.-W."/>
        </authorList>
    </citation>
    <scope>NUCLEOTIDE SEQUENCE [LARGE SCALE GENOMIC DNA]</scope>
    <source>
        <strain evidence="10 11">5GH32-13</strain>
    </source>
</reference>
<evidence type="ECO:0000256" key="7">
    <source>
        <dbReference type="PROSITE-ProRule" id="PRU01373"/>
    </source>
</evidence>
<dbReference type="InterPro" id="IPR038063">
    <property type="entry name" value="Transpep_catalytic_dom"/>
</dbReference>